<keyword evidence="8" id="KW-1015">Disulfide bond</keyword>
<reference evidence="12" key="1">
    <citation type="journal article" date="2016" name="Nature">
        <title>The genome of the seagrass Zostera marina reveals angiosperm adaptation to the sea.</title>
        <authorList>
            <person name="Olsen J.L."/>
            <person name="Rouze P."/>
            <person name="Verhelst B."/>
            <person name="Lin Y.-C."/>
            <person name="Bayer T."/>
            <person name="Collen J."/>
            <person name="Dattolo E."/>
            <person name="De Paoli E."/>
            <person name="Dittami S."/>
            <person name="Maumus F."/>
            <person name="Michel G."/>
            <person name="Kersting A."/>
            <person name="Lauritano C."/>
            <person name="Lohaus R."/>
            <person name="Toepel M."/>
            <person name="Tonon T."/>
            <person name="Vanneste K."/>
            <person name="Amirebrahimi M."/>
            <person name="Brakel J."/>
            <person name="Bostroem C."/>
            <person name="Chovatia M."/>
            <person name="Grimwood J."/>
            <person name="Jenkins J.W."/>
            <person name="Jueterbock A."/>
            <person name="Mraz A."/>
            <person name="Stam W.T."/>
            <person name="Tice H."/>
            <person name="Bornberg-Bauer E."/>
            <person name="Green P.J."/>
            <person name="Pearson G.A."/>
            <person name="Procaccini G."/>
            <person name="Duarte C.M."/>
            <person name="Schmutz J."/>
            <person name="Reusch T.B.H."/>
            <person name="Van de Peer Y."/>
        </authorList>
    </citation>
    <scope>NUCLEOTIDE SEQUENCE [LARGE SCALE GENOMIC DNA]</scope>
    <source>
        <strain evidence="12">cv. Finnish</strain>
    </source>
</reference>
<dbReference type="EC" id="3.1.30.1" evidence="3"/>
<gene>
    <name evidence="11" type="ORF">ZOSMA_1G00820</name>
</gene>
<keyword evidence="7" id="KW-0378">Hydrolase</keyword>
<keyword evidence="10" id="KW-0732">Signal</keyword>
<name>A0A0K9PMD3_ZOSMR</name>
<evidence type="ECO:0000256" key="1">
    <source>
        <dbReference type="ARBA" id="ARBA00000245"/>
    </source>
</evidence>
<evidence type="ECO:0000313" key="11">
    <source>
        <dbReference type="EMBL" id="KMZ70111.1"/>
    </source>
</evidence>
<keyword evidence="5" id="KW-0479">Metal-binding</keyword>
<evidence type="ECO:0000256" key="9">
    <source>
        <dbReference type="ARBA" id="ARBA00023180"/>
    </source>
</evidence>
<dbReference type="InterPro" id="IPR008947">
    <property type="entry name" value="PLipase_C/P1_nuclease_dom_sf"/>
</dbReference>
<dbReference type="Proteomes" id="UP000036987">
    <property type="component" value="Unassembled WGS sequence"/>
</dbReference>
<proteinExistence type="inferred from homology"/>
<evidence type="ECO:0000313" key="12">
    <source>
        <dbReference type="Proteomes" id="UP000036987"/>
    </source>
</evidence>
<evidence type="ECO:0000256" key="6">
    <source>
        <dbReference type="ARBA" id="ARBA00022759"/>
    </source>
</evidence>
<dbReference type="GO" id="GO:0003676">
    <property type="term" value="F:nucleic acid binding"/>
    <property type="evidence" value="ECO:0007669"/>
    <property type="project" value="InterPro"/>
</dbReference>
<comment type="similarity">
    <text evidence="2">Belongs to the nuclease type I family.</text>
</comment>
<dbReference type="SUPFAM" id="SSF48537">
    <property type="entry name" value="Phospholipase C/P1 nuclease"/>
    <property type="match status" value="1"/>
</dbReference>
<dbReference type="GO" id="GO:0006308">
    <property type="term" value="P:DNA catabolic process"/>
    <property type="evidence" value="ECO:0007669"/>
    <property type="project" value="InterPro"/>
</dbReference>
<dbReference type="GO" id="GO:0000014">
    <property type="term" value="F:single-stranded DNA endodeoxyribonuclease activity"/>
    <property type="evidence" value="ECO:0007669"/>
    <property type="project" value="UniProtKB-ARBA"/>
</dbReference>
<comment type="caution">
    <text evidence="11">The sequence shown here is derived from an EMBL/GenBank/DDBJ whole genome shotgun (WGS) entry which is preliminary data.</text>
</comment>
<feature type="signal peptide" evidence="10">
    <location>
        <begin position="1"/>
        <end position="24"/>
    </location>
</feature>
<keyword evidence="4" id="KW-0540">Nuclease</keyword>
<evidence type="ECO:0000256" key="3">
    <source>
        <dbReference type="ARBA" id="ARBA00012562"/>
    </source>
</evidence>
<dbReference type="Pfam" id="PF02265">
    <property type="entry name" value="S1-P1_nuclease"/>
    <property type="match status" value="1"/>
</dbReference>
<dbReference type="InterPro" id="IPR003154">
    <property type="entry name" value="S1/P1nuclease"/>
</dbReference>
<evidence type="ECO:0000256" key="2">
    <source>
        <dbReference type="ARBA" id="ARBA00009547"/>
    </source>
</evidence>
<dbReference type="Gene3D" id="1.10.575.10">
    <property type="entry name" value="P1 Nuclease"/>
    <property type="match status" value="1"/>
</dbReference>
<evidence type="ECO:0000256" key="5">
    <source>
        <dbReference type="ARBA" id="ARBA00022723"/>
    </source>
</evidence>
<dbReference type="PANTHER" id="PTHR33146">
    <property type="entry name" value="ENDONUCLEASE 4"/>
    <property type="match status" value="1"/>
</dbReference>
<dbReference type="GO" id="GO:0046872">
    <property type="term" value="F:metal ion binding"/>
    <property type="evidence" value="ECO:0007669"/>
    <property type="project" value="UniProtKB-KW"/>
</dbReference>
<comment type="catalytic activity">
    <reaction evidence="1">
        <text>Endonucleolytic cleavage to 5'-phosphomononucleotide and 5'-phosphooligonucleotide end-products.</text>
        <dbReference type="EC" id="3.1.30.1"/>
    </reaction>
</comment>
<evidence type="ECO:0000256" key="10">
    <source>
        <dbReference type="SAM" id="SignalP"/>
    </source>
</evidence>
<dbReference type="OrthoDB" id="776994at2759"/>
<dbReference type="GO" id="GO:0004521">
    <property type="term" value="F:RNA endonuclease activity"/>
    <property type="evidence" value="ECO:0007669"/>
    <property type="project" value="UniProtKB-ARBA"/>
</dbReference>
<dbReference type="STRING" id="29655.A0A0K9PMD3"/>
<keyword evidence="9" id="KW-0325">Glycoprotein</keyword>
<keyword evidence="12" id="KW-1185">Reference proteome</keyword>
<dbReference type="EMBL" id="LFYR01000729">
    <property type="protein sequence ID" value="KMZ70111.1"/>
    <property type="molecule type" value="Genomic_DNA"/>
</dbReference>
<evidence type="ECO:0000256" key="7">
    <source>
        <dbReference type="ARBA" id="ARBA00022801"/>
    </source>
</evidence>
<evidence type="ECO:0000256" key="4">
    <source>
        <dbReference type="ARBA" id="ARBA00022722"/>
    </source>
</evidence>
<sequence length="153" mass="17186">MIGNCISIISMLLIINGRIAPANGWGKEGHFMVCKIAQKLLSNEASEAVLDLLPVSAGGELASVCSWPDNIQFHYRWSRPLHYINTPQLCNYKYSSMHLKFPSNPINIYSNYELISQEIAETRKRRVVCASPEPSITTLHNSKPIKNLRSTNV</sequence>
<organism evidence="11 12">
    <name type="scientific">Zostera marina</name>
    <name type="common">Eelgrass</name>
    <dbReference type="NCBI Taxonomy" id="29655"/>
    <lineage>
        <taxon>Eukaryota</taxon>
        <taxon>Viridiplantae</taxon>
        <taxon>Streptophyta</taxon>
        <taxon>Embryophyta</taxon>
        <taxon>Tracheophyta</taxon>
        <taxon>Spermatophyta</taxon>
        <taxon>Magnoliopsida</taxon>
        <taxon>Liliopsida</taxon>
        <taxon>Zosteraceae</taxon>
        <taxon>Zostera</taxon>
    </lineage>
</organism>
<protein>
    <recommendedName>
        <fullName evidence="3">Aspergillus nuclease S1</fullName>
        <ecNumber evidence="3">3.1.30.1</ecNumber>
    </recommendedName>
</protein>
<evidence type="ECO:0000256" key="8">
    <source>
        <dbReference type="ARBA" id="ARBA00023157"/>
    </source>
</evidence>
<accession>A0A0K9PMD3</accession>
<dbReference type="PANTHER" id="PTHR33146:SF21">
    <property type="entry name" value="ASPERGILLUS NUCLEASE S1"/>
    <property type="match status" value="1"/>
</dbReference>
<keyword evidence="6" id="KW-0255">Endonuclease</keyword>
<dbReference type="AlphaFoldDB" id="A0A0K9PMD3"/>
<feature type="chain" id="PRO_5005527843" description="Aspergillus nuclease S1" evidence="10">
    <location>
        <begin position="25"/>
        <end position="153"/>
    </location>
</feature>